<dbReference type="InterPro" id="IPR001347">
    <property type="entry name" value="SIS_dom"/>
</dbReference>
<dbReference type="InterPro" id="IPR047640">
    <property type="entry name" value="RpiR-like"/>
</dbReference>
<keyword evidence="2" id="KW-0238">DNA-binding</keyword>
<gene>
    <name evidence="6" type="ORF">WSS_A17216</name>
</gene>
<dbReference type="Gene3D" id="3.40.50.10490">
    <property type="entry name" value="Glucose-6-phosphate isomerase like protein, domain 1"/>
    <property type="match status" value="1"/>
</dbReference>
<dbReference type="InterPro" id="IPR009057">
    <property type="entry name" value="Homeodomain-like_sf"/>
</dbReference>
<comment type="caution">
    <text evidence="6">The sequence shown here is derived from an EMBL/GenBank/DDBJ whole genome shotgun (WGS) entry which is preliminary data.</text>
</comment>
<dbReference type="InterPro" id="IPR035472">
    <property type="entry name" value="RpiR-like_SIS"/>
</dbReference>
<keyword evidence="3" id="KW-0804">Transcription</keyword>
<evidence type="ECO:0000259" key="4">
    <source>
        <dbReference type="PROSITE" id="PS51071"/>
    </source>
</evidence>
<dbReference type="AlphaFoldDB" id="K8XTI0"/>
<evidence type="ECO:0000259" key="5">
    <source>
        <dbReference type="PROSITE" id="PS51464"/>
    </source>
</evidence>
<dbReference type="InterPro" id="IPR000281">
    <property type="entry name" value="HTH_RpiR"/>
</dbReference>
<dbReference type="GO" id="GO:1901135">
    <property type="term" value="P:carbohydrate derivative metabolic process"/>
    <property type="evidence" value="ECO:0007669"/>
    <property type="project" value="InterPro"/>
</dbReference>
<dbReference type="Proteomes" id="UP000005951">
    <property type="component" value="Unassembled WGS sequence"/>
</dbReference>
<accession>K8XTI0</accession>
<evidence type="ECO:0000256" key="1">
    <source>
        <dbReference type="ARBA" id="ARBA00023015"/>
    </source>
</evidence>
<dbReference type="GO" id="GO:0003677">
    <property type="term" value="F:DNA binding"/>
    <property type="evidence" value="ECO:0007669"/>
    <property type="project" value="UniProtKB-KW"/>
</dbReference>
<dbReference type="Gene3D" id="1.10.10.10">
    <property type="entry name" value="Winged helix-like DNA-binding domain superfamily/Winged helix DNA-binding domain"/>
    <property type="match status" value="1"/>
</dbReference>
<reference evidence="6 7" key="1">
    <citation type="journal article" date="2013" name="Genome Announc.">
        <title>Draft Genome Sequence of Rhodococcus opacus Strain M213 Shows a Diverse Catabolic Potential.</title>
        <authorList>
            <person name="Pathak A."/>
            <person name="Green S.J."/>
            <person name="Ogram A."/>
            <person name="Chauhan A."/>
        </authorList>
    </citation>
    <scope>NUCLEOTIDE SEQUENCE [LARGE SCALE GENOMIC DNA]</scope>
    <source>
        <strain evidence="6 7">M213</strain>
    </source>
</reference>
<keyword evidence="1" id="KW-0805">Transcription regulation</keyword>
<evidence type="ECO:0000313" key="6">
    <source>
        <dbReference type="EMBL" id="EKT81442.1"/>
    </source>
</evidence>
<dbReference type="GO" id="GO:0003700">
    <property type="term" value="F:DNA-binding transcription factor activity"/>
    <property type="evidence" value="ECO:0007669"/>
    <property type="project" value="InterPro"/>
</dbReference>
<protein>
    <submittedName>
        <fullName evidence="6">Helix-turn-helix domain, rpiR family protein</fullName>
    </submittedName>
</protein>
<feature type="domain" description="SIS" evidence="5">
    <location>
        <begin position="124"/>
        <end position="262"/>
    </location>
</feature>
<dbReference type="SUPFAM" id="SSF53697">
    <property type="entry name" value="SIS domain"/>
    <property type="match status" value="1"/>
</dbReference>
<proteinExistence type="predicted"/>
<evidence type="ECO:0000256" key="3">
    <source>
        <dbReference type="ARBA" id="ARBA00023163"/>
    </source>
</evidence>
<name>K8XTI0_RHOOP</name>
<dbReference type="InterPro" id="IPR046348">
    <property type="entry name" value="SIS_dom_sf"/>
</dbReference>
<feature type="domain" description="HTH rpiR-type" evidence="4">
    <location>
        <begin position="4"/>
        <end position="80"/>
    </location>
</feature>
<dbReference type="PROSITE" id="PS51464">
    <property type="entry name" value="SIS"/>
    <property type="match status" value="1"/>
</dbReference>
<dbReference type="Pfam" id="PF01418">
    <property type="entry name" value="HTH_6"/>
    <property type="match status" value="1"/>
</dbReference>
<dbReference type="GO" id="GO:0097367">
    <property type="term" value="F:carbohydrate derivative binding"/>
    <property type="evidence" value="ECO:0007669"/>
    <property type="project" value="InterPro"/>
</dbReference>
<dbReference type="CDD" id="cd05013">
    <property type="entry name" value="SIS_RpiR"/>
    <property type="match status" value="1"/>
</dbReference>
<dbReference type="PANTHER" id="PTHR30514:SF18">
    <property type="entry name" value="RPIR-FAMILY TRANSCRIPTIONAL REGULATOR"/>
    <property type="match status" value="1"/>
</dbReference>
<evidence type="ECO:0000313" key="7">
    <source>
        <dbReference type="Proteomes" id="UP000005951"/>
    </source>
</evidence>
<evidence type="ECO:0000256" key="2">
    <source>
        <dbReference type="ARBA" id="ARBA00023125"/>
    </source>
</evidence>
<dbReference type="Pfam" id="PF01380">
    <property type="entry name" value="SIS"/>
    <property type="match status" value="1"/>
</dbReference>
<dbReference type="InterPro" id="IPR036388">
    <property type="entry name" value="WH-like_DNA-bd_sf"/>
</dbReference>
<dbReference type="SUPFAM" id="SSF46689">
    <property type="entry name" value="Homeodomain-like"/>
    <property type="match status" value="1"/>
</dbReference>
<organism evidence="6 7">
    <name type="scientific">Rhodococcus opacus M213</name>
    <dbReference type="NCBI Taxonomy" id="1129896"/>
    <lineage>
        <taxon>Bacteria</taxon>
        <taxon>Bacillati</taxon>
        <taxon>Actinomycetota</taxon>
        <taxon>Actinomycetes</taxon>
        <taxon>Mycobacteriales</taxon>
        <taxon>Nocardiaceae</taxon>
        <taxon>Rhodococcus</taxon>
    </lineage>
</organism>
<sequence length="286" mass="30548">METLESWLRARAEAQPIGPKARRLLDLMVSVPKFAAYASAAQIGKRAGVDASTVVRMAHTLGFDGWPDLQSEIRSRYLSSLSASQLLETHDDTASDPIVRALRSDADIAAQTANSMDVAAIRKIAAALLESRRIVVLASGSFAGPATQLVHVATRLGLDIHLADRGGRTLVTSLAALDAGDAVLIINLWRLPAEVLAAATWAKTNGVRVATITDSLHGPLAKASDHVVTIPTEGTSHFPSLVPAMSLVHALLAEFTHVLGEGGRKAIERNDATYREMERLRKEVSS</sequence>
<dbReference type="PANTHER" id="PTHR30514">
    <property type="entry name" value="GLUCOKINASE"/>
    <property type="match status" value="1"/>
</dbReference>
<dbReference type="PROSITE" id="PS51071">
    <property type="entry name" value="HTH_RPIR"/>
    <property type="match status" value="1"/>
</dbReference>
<dbReference type="EMBL" id="AJYC02000057">
    <property type="protein sequence ID" value="EKT81442.1"/>
    <property type="molecule type" value="Genomic_DNA"/>
</dbReference>
<dbReference type="RefSeq" id="WP_005257965.1">
    <property type="nucleotide sequence ID" value="NZ_AJYC02000057.1"/>
</dbReference>